<comment type="caution">
    <text evidence="1">The sequence shown here is derived from an EMBL/GenBank/DDBJ whole genome shotgun (WGS) entry which is preliminary data.</text>
</comment>
<proteinExistence type="predicted"/>
<dbReference type="AlphaFoldDB" id="A0AAD4YZX1"/>
<reference evidence="1 2" key="1">
    <citation type="journal article" date="2022" name="G3 (Bethesda)">
        <title>Whole-genome sequence and methylome profiling of the almond [Prunus dulcis (Mill.) D.A. Webb] cultivar 'Nonpareil'.</title>
        <authorList>
            <person name="D'Amico-Willman K.M."/>
            <person name="Ouma W.Z."/>
            <person name="Meulia T."/>
            <person name="Sideli G.M."/>
            <person name="Gradziel T.M."/>
            <person name="Fresnedo-Ramirez J."/>
        </authorList>
    </citation>
    <scope>NUCLEOTIDE SEQUENCE [LARGE SCALE GENOMIC DNA]</scope>
    <source>
        <strain evidence="1">Clone GOH B32 T37-40</strain>
    </source>
</reference>
<dbReference type="Proteomes" id="UP001054821">
    <property type="component" value="Chromosome 5"/>
</dbReference>
<keyword evidence="2" id="KW-1185">Reference proteome</keyword>
<name>A0AAD4YZX1_PRUDU</name>
<evidence type="ECO:0008006" key="3">
    <source>
        <dbReference type="Google" id="ProtNLM"/>
    </source>
</evidence>
<organism evidence="1 2">
    <name type="scientific">Prunus dulcis</name>
    <name type="common">Almond</name>
    <name type="synonym">Amygdalus dulcis</name>
    <dbReference type="NCBI Taxonomy" id="3755"/>
    <lineage>
        <taxon>Eukaryota</taxon>
        <taxon>Viridiplantae</taxon>
        <taxon>Streptophyta</taxon>
        <taxon>Embryophyta</taxon>
        <taxon>Tracheophyta</taxon>
        <taxon>Spermatophyta</taxon>
        <taxon>Magnoliopsida</taxon>
        <taxon>eudicotyledons</taxon>
        <taxon>Gunneridae</taxon>
        <taxon>Pentapetalae</taxon>
        <taxon>rosids</taxon>
        <taxon>fabids</taxon>
        <taxon>Rosales</taxon>
        <taxon>Rosaceae</taxon>
        <taxon>Amygdaloideae</taxon>
        <taxon>Amygdaleae</taxon>
        <taxon>Prunus</taxon>
    </lineage>
</organism>
<dbReference type="PANTHER" id="PTHR11439:SF470">
    <property type="entry name" value="CYSTEINE-RICH RLK (RECEPTOR-LIKE PROTEIN KINASE) 8"/>
    <property type="match status" value="1"/>
</dbReference>
<sequence length="100" mass="11501">MAHATCEINWLRYLLQDFQVNIQEPVVLHCDNQAALHIAANPVFHECTKHIELDCHLVREKIQSGMITAAYTPSSHQLADIFTKPLGRDSFNMIIRKLEF</sequence>
<protein>
    <recommendedName>
        <fullName evidence="3">Copia protein</fullName>
    </recommendedName>
</protein>
<gene>
    <name evidence="1" type="ORF">L3X38_026946</name>
</gene>
<evidence type="ECO:0000313" key="2">
    <source>
        <dbReference type="Proteomes" id="UP001054821"/>
    </source>
</evidence>
<dbReference type="CDD" id="cd09272">
    <property type="entry name" value="RNase_HI_RT_Ty1"/>
    <property type="match status" value="1"/>
</dbReference>
<evidence type="ECO:0000313" key="1">
    <source>
        <dbReference type="EMBL" id="KAI5327550.1"/>
    </source>
</evidence>
<dbReference type="EMBL" id="JAJFAZ020000005">
    <property type="protein sequence ID" value="KAI5327550.1"/>
    <property type="molecule type" value="Genomic_DNA"/>
</dbReference>
<dbReference type="PANTHER" id="PTHR11439">
    <property type="entry name" value="GAG-POL-RELATED RETROTRANSPOSON"/>
    <property type="match status" value="1"/>
</dbReference>
<accession>A0AAD4YZX1</accession>